<evidence type="ECO:0000313" key="2">
    <source>
        <dbReference type="EMBL" id="KZP27867.1"/>
    </source>
</evidence>
<dbReference type="EMBL" id="KV417863">
    <property type="protein sequence ID" value="KZP05083.1"/>
    <property type="molecule type" value="Genomic_DNA"/>
</dbReference>
<organism evidence="2 3">
    <name type="scientific">Athelia psychrophila</name>
    <dbReference type="NCBI Taxonomy" id="1759441"/>
    <lineage>
        <taxon>Eukaryota</taxon>
        <taxon>Fungi</taxon>
        <taxon>Dikarya</taxon>
        <taxon>Basidiomycota</taxon>
        <taxon>Agaricomycotina</taxon>
        <taxon>Agaricomycetes</taxon>
        <taxon>Agaricomycetidae</taxon>
        <taxon>Atheliales</taxon>
        <taxon>Atheliaceae</taxon>
        <taxon>Athelia</taxon>
    </lineage>
</organism>
<name>A0A166R3P5_9AGAM</name>
<dbReference type="EMBL" id="KV417506">
    <property type="protein sequence ID" value="KZP27867.1"/>
    <property type="molecule type" value="Genomic_DNA"/>
</dbReference>
<protein>
    <submittedName>
        <fullName evidence="2">Uncharacterized protein</fullName>
    </submittedName>
</protein>
<reference evidence="2 3" key="1">
    <citation type="journal article" date="2016" name="Mol. Biol. Evol.">
        <title>Comparative Genomics of Early-Diverging Mushroom-Forming Fungi Provides Insights into the Origins of Lignocellulose Decay Capabilities.</title>
        <authorList>
            <person name="Nagy L.G."/>
            <person name="Riley R."/>
            <person name="Tritt A."/>
            <person name="Adam C."/>
            <person name="Daum C."/>
            <person name="Floudas D."/>
            <person name="Sun H."/>
            <person name="Yadav J.S."/>
            <person name="Pangilinan J."/>
            <person name="Larsson K.H."/>
            <person name="Matsuura K."/>
            <person name="Barry K."/>
            <person name="Labutti K."/>
            <person name="Kuo R."/>
            <person name="Ohm R.A."/>
            <person name="Bhattacharya S.S."/>
            <person name="Shirouzu T."/>
            <person name="Yoshinaga Y."/>
            <person name="Martin F.M."/>
            <person name="Grigoriev I.V."/>
            <person name="Hibbett D.S."/>
        </authorList>
    </citation>
    <scope>NUCLEOTIDE SEQUENCE [LARGE SCALE GENOMIC DNA]</scope>
    <source>
        <strain evidence="2 3">CBS 109695</strain>
    </source>
</reference>
<sequence length="135" mass="15197">MDADKRDALFPFSDDHSLYDGWQRLLIVGRGTWPVLVAIPRGANGAVQLMTGIMHNLSVDSGKPVQEQTDEWALDGFTANRCTCQNRFVNLIPNICRMEWLEGVHEGPLCSTIMTNIINVPLLPSTMRPFSREIR</sequence>
<dbReference type="Proteomes" id="UP000076532">
    <property type="component" value="Unassembled WGS sequence"/>
</dbReference>
<evidence type="ECO:0000313" key="3">
    <source>
        <dbReference type="Proteomes" id="UP000076532"/>
    </source>
</evidence>
<gene>
    <name evidence="2" type="ORF">FIBSPDRAFT_283040</name>
    <name evidence="1" type="ORF">FIBSPDRAFT_365286</name>
</gene>
<dbReference type="AlphaFoldDB" id="A0A166R3P5"/>
<proteinExistence type="predicted"/>
<accession>A0A166R3P5</accession>
<evidence type="ECO:0000313" key="1">
    <source>
        <dbReference type="EMBL" id="KZP05083.1"/>
    </source>
</evidence>
<keyword evidence="3" id="KW-1185">Reference proteome</keyword>